<feature type="chain" id="PRO_5022033354" evidence="2">
    <location>
        <begin position="20"/>
        <end position="154"/>
    </location>
</feature>
<keyword evidence="1 2" id="KW-0732">Signal</keyword>
<dbReference type="PANTHER" id="PTHR15337:SF11">
    <property type="entry name" value="THIOREDOXIN DOMAIN-CONTAINING PROTEIN"/>
    <property type="match status" value="1"/>
</dbReference>
<dbReference type="SUPFAM" id="SSF52833">
    <property type="entry name" value="Thioredoxin-like"/>
    <property type="match status" value="1"/>
</dbReference>
<proteinExistence type="predicted"/>
<dbReference type="Proteomes" id="UP000320643">
    <property type="component" value="Unassembled WGS sequence"/>
</dbReference>
<name>A0A552V7M2_9FLAO</name>
<comment type="caution">
    <text evidence="4">The sequence shown here is derived from an EMBL/GenBank/DDBJ whole genome shotgun (WGS) entry which is preliminary data.</text>
</comment>
<accession>A0A552V7M2</accession>
<dbReference type="InterPro" id="IPR051099">
    <property type="entry name" value="AGR/TXD"/>
</dbReference>
<dbReference type="InterPro" id="IPR036249">
    <property type="entry name" value="Thioredoxin-like_sf"/>
</dbReference>
<evidence type="ECO:0000313" key="4">
    <source>
        <dbReference type="EMBL" id="TRW26466.1"/>
    </source>
</evidence>
<dbReference type="AlphaFoldDB" id="A0A552V7M2"/>
<organism evidence="4 5">
    <name type="scientific">Flavobacterium zepuense</name>
    <dbReference type="NCBI Taxonomy" id="2593302"/>
    <lineage>
        <taxon>Bacteria</taxon>
        <taxon>Pseudomonadati</taxon>
        <taxon>Bacteroidota</taxon>
        <taxon>Flavobacteriia</taxon>
        <taxon>Flavobacteriales</taxon>
        <taxon>Flavobacteriaceae</taxon>
        <taxon>Flavobacterium</taxon>
    </lineage>
</organism>
<sequence length="154" mass="17230">MKKLLVILFIAFGALSTQAQELEWHTDIAKATSLSESTKKPLLMFFTGSDWCGWCMKLQKEVLKTPEFAKWAKENVILVELDFPRRAAQSPEIKNQNAQLNQFFKVRGYPTVWFAKASKNSEGKIAFDALGSTGYVAGGPTPWLDGANKIIKKS</sequence>
<dbReference type="RefSeq" id="WP_143371969.1">
    <property type="nucleotide sequence ID" value="NZ_VJVZ01000002.1"/>
</dbReference>
<evidence type="ECO:0000259" key="3">
    <source>
        <dbReference type="PROSITE" id="PS51352"/>
    </source>
</evidence>
<dbReference type="EMBL" id="VJVZ01000002">
    <property type="protein sequence ID" value="TRW26466.1"/>
    <property type="molecule type" value="Genomic_DNA"/>
</dbReference>
<evidence type="ECO:0000256" key="2">
    <source>
        <dbReference type="SAM" id="SignalP"/>
    </source>
</evidence>
<dbReference type="PANTHER" id="PTHR15337">
    <property type="entry name" value="ANTERIOR GRADIENT PROTEIN-RELATED"/>
    <property type="match status" value="1"/>
</dbReference>
<protein>
    <submittedName>
        <fullName evidence="4">DUF255 domain-containing protein</fullName>
    </submittedName>
</protein>
<evidence type="ECO:0000313" key="5">
    <source>
        <dbReference type="Proteomes" id="UP000320643"/>
    </source>
</evidence>
<dbReference type="CDD" id="cd02961">
    <property type="entry name" value="PDI_a_family"/>
    <property type="match status" value="1"/>
</dbReference>
<gene>
    <name evidence="4" type="ORF">FMM05_03540</name>
</gene>
<dbReference type="InterPro" id="IPR013766">
    <property type="entry name" value="Thioredoxin_domain"/>
</dbReference>
<feature type="domain" description="Thioredoxin" evidence="3">
    <location>
        <begin position="8"/>
        <end position="154"/>
    </location>
</feature>
<reference evidence="4 5" key="1">
    <citation type="submission" date="2019-07" db="EMBL/GenBank/DDBJ databases">
        <title>Flavobacterium sp. nov., isolated from glacier ice.</title>
        <authorList>
            <person name="Liu Q."/>
            <person name="Xin Y.-H."/>
        </authorList>
    </citation>
    <scope>NUCLEOTIDE SEQUENCE [LARGE SCALE GENOMIC DNA]</scope>
    <source>
        <strain evidence="4 5">ZT4R6</strain>
    </source>
</reference>
<evidence type="ECO:0000256" key="1">
    <source>
        <dbReference type="ARBA" id="ARBA00022729"/>
    </source>
</evidence>
<dbReference type="OrthoDB" id="981626at2"/>
<dbReference type="Pfam" id="PF13899">
    <property type="entry name" value="Thioredoxin_7"/>
    <property type="match status" value="1"/>
</dbReference>
<feature type="signal peptide" evidence="2">
    <location>
        <begin position="1"/>
        <end position="19"/>
    </location>
</feature>
<dbReference type="Gene3D" id="3.40.30.10">
    <property type="entry name" value="Glutaredoxin"/>
    <property type="match status" value="1"/>
</dbReference>
<dbReference type="PROSITE" id="PS51352">
    <property type="entry name" value="THIOREDOXIN_2"/>
    <property type="match status" value="1"/>
</dbReference>
<keyword evidence="5" id="KW-1185">Reference proteome</keyword>